<evidence type="ECO:0000259" key="2">
    <source>
        <dbReference type="Pfam" id="PF04669"/>
    </source>
</evidence>
<dbReference type="PANTHER" id="PTHR13410:SF9">
    <property type="entry name" value="PROTEIN PBDC1"/>
    <property type="match status" value="1"/>
</dbReference>
<dbReference type="Proteomes" id="UP000217199">
    <property type="component" value="Unassembled WGS sequence"/>
</dbReference>
<dbReference type="InterPro" id="IPR008476">
    <property type="entry name" value="PBDC1_metazoa/fungi"/>
</dbReference>
<name>A0A286UDZ8_9AGAM</name>
<feature type="region of interest" description="Disordered" evidence="1">
    <location>
        <begin position="151"/>
        <end position="178"/>
    </location>
</feature>
<dbReference type="InterPro" id="IPR021148">
    <property type="entry name" value="Polysacc_synth_dom"/>
</dbReference>
<feature type="domain" description="Polysaccharide biosynthesis" evidence="2">
    <location>
        <begin position="16"/>
        <end position="146"/>
    </location>
</feature>
<comment type="caution">
    <text evidence="3">The sequence shown here is derived from an EMBL/GenBank/DDBJ whole genome shotgun (WGS) entry which is preliminary data.</text>
</comment>
<dbReference type="InParanoid" id="A0A286UDZ8"/>
<proteinExistence type="predicted"/>
<dbReference type="Gene3D" id="1.10.3560.10">
    <property type="entry name" value="yst0336 like domain"/>
    <property type="match status" value="1"/>
</dbReference>
<dbReference type="Pfam" id="PF04669">
    <property type="entry name" value="PBDC1"/>
    <property type="match status" value="1"/>
</dbReference>
<dbReference type="InterPro" id="IPR023139">
    <property type="entry name" value="PBDC1-like_dom_sf"/>
</dbReference>
<reference evidence="3 4" key="1">
    <citation type="journal article" date="2017" name="Mol. Ecol.">
        <title>Comparative and population genomic landscape of Phellinus noxius: A hypervariable fungus causing root rot in trees.</title>
        <authorList>
            <person name="Chung C.L."/>
            <person name="Lee T.J."/>
            <person name="Akiba M."/>
            <person name="Lee H.H."/>
            <person name="Kuo T.H."/>
            <person name="Liu D."/>
            <person name="Ke H.M."/>
            <person name="Yokoi T."/>
            <person name="Roa M.B."/>
            <person name="Lu M.J."/>
            <person name="Chang Y.Y."/>
            <person name="Ann P.J."/>
            <person name="Tsai J.N."/>
            <person name="Chen C.Y."/>
            <person name="Tzean S.S."/>
            <person name="Ota Y."/>
            <person name="Hattori T."/>
            <person name="Sahashi N."/>
            <person name="Liou R.F."/>
            <person name="Kikuchi T."/>
            <person name="Tsai I.J."/>
        </authorList>
    </citation>
    <scope>NUCLEOTIDE SEQUENCE [LARGE SCALE GENOMIC DNA]</scope>
    <source>
        <strain evidence="3 4">FFPRI411160</strain>
    </source>
</reference>
<dbReference type="PANTHER" id="PTHR13410">
    <property type="entry name" value="PROTEIN PBDC1"/>
    <property type="match status" value="1"/>
</dbReference>
<accession>A0A286UDZ8</accession>
<feature type="compositionally biased region" description="Basic and acidic residues" evidence="1">
    <location>
        <begin position="151"/>
        <end position="170"/>
    </location>
</feature>
<sequence length="178" mass="21097">MATDFDPNNAQNLIEIEKQFAVKAVEHAQVYWNLIEKVKPTELRLTKIDDEIFEDLSAKFPELVTEPYETLIKLDEDWMKSADGKKRWREFIEQYKDKVKDYNFGSLIRTDCRDEYGERNTIFVTRMQFCAFEIARNRLGLNDAAHELAKREAEKERLQKEKEKQEAERAKKGKGKRS</sequence>
<dbReference type="AlphaFoldDB" id="A0A286UDZ8"/>
<dbReference type="OrthoDB" id="10248897at2759"/>
<evidence type="ECO:0000313" key="4">
    <source>
        <dbReference type="Proteomes" id="UP000217199"/>
    </source>
</evidence>
<dbReference type="STRING" id="2282107.A0A286UDZ8"/>
<gene>
    <name evidence="3" type="ORF">PNOK_0626400</name>
</gene>
<evidence type="ECO:0000313" key="3">
    <source>
        <dbReference type="EMBL" id="PAV17778.1"/>
    </source>
</evidence>
<keyword evidence="4" id="KW-1185">Reference proteome</keyword>
<dbReference type="EMBL" id="NBII01000006">
    <property type="protein sequence ID" value="PAV17778.1"/>
    <property type="molecule type" value="Genomic_DNA"/>
</dbReference>
<dbReference type="GO" id="GO:0005737">
    <property type="term" value="C:cytoplasm"/>
    <property type="evidence" value="ECO:0007669"/>
    <property type="project" value="TreeGrafter"/>
</dbReference>
<evidence type="ECO:0000256" key="1">
    <source>
        <dbReference type="SAM" id="MobiDB-lite"/>
    </source>
</evidence>
<organism evidence="3 4">
    <name type="scientific">Pyrrhoderma noxium</name>
    <dbReference type="NCBI Taxonomy" id="2282107"/>
    <lineage>
        <taxon>Eukaryota</taxon>
        <taxon>Fungi</taxon>
        <taxon>Dikarya</taxon>
        <taxon>Basidiomycota</taxon>
        <taxon>Agaricomycotina</taxon>
        <taxon>Agaricomycetes</taxon>
        <taxon>Hymenochaetales</taxon>
        <taxon>Hymenochaetaceae</taxon>
        <taxon>Pyrrhoderma</taxon>
    </lineage>
</organism>
<dbReference type="FunCoup" id="A0A286UDZ8">
    <property type="interactions" value="425"/>
</dbReference>
<protein>
    <recommendedName>
        <fullName evidence="2">Polysaccharide biosynthesis domain-containing protein</fullName>
    </recommendedName>
</protein>